<feature type="domain" description="Transposase IS4-like" evidence="1">
    <location>
        <begin position="23"/>
        <end position="83"/>
    </location>
</feature>
<proteinExistence type="predicted"/>
<evidence type="ECO:0000313" key="2">
    <source>
        <dbReference type="EMBL" id="MCE5169866.1"/>
    </source>
</evidence>
<evidence type="ECO:0000259" key="1">
    <source>
        <dbReference type="Pfam" id="PF01609"/>
    </source>
</evidence>
<keyword evidence="3" id="KW-1185">Reference proteome</keyword>
<reference evidence="2 3" key="1">
    <citation type="submission" date="2021-11" db="EMBL/GenBank/DDBJ databases">
        <title>Draft genome sequence of Paenibacillus profundus YoMME, a new Gram-positive bacteria with exoelectrogenic properties.</title>
        <authorList>
            <person name="Hubenova Y."/>
            <person name="Hubenova E."/>
            <person name="Manasiev Y."/>
            <person name="Peykov S."/>
            <person name="Mitov M."/>
        </authorList>
    </citation>
    <scope>NUCLEOTIDE SEQUENCE [LARGE SCALE GENOMIC DNA]</scope>
    <source>
        <strain evidence="2 3">YoMME</strain>
    </source>
</reference>
<accession>A0ABS8YHQ0</accession>
<dbReference type="EMBL" id="JAJNBZ010000006">
    <property type="protein sequence ID" value="MCE5169866.1"/>
    <property type="molecule type" value="Genomic_DNA"/>
</dbReference>
<dbReference type="PANTHER" id="PTHR33258">
    <property type="entry name" value="TRANSPOSASE INSL FOR INSERTION SEQUENCE ELEMENT IS186A-RELATED"/>
    <property type="match status" value="1"/>
</dbReference>
<dbReference type="InterPro" id="IPR012337">
    <property type="entry name" value="RNaseH-like_sf"/>
</dbReference>
<gene>
    <name evidence="2" type="ORF">LQV63_11135</name>
</gene>
<dbReference type="InterPro" id="IPR002559">
    <property type="entry name" value="Transposase_11"/>
</dbReference>
<dbReference type="Pfam" id="PF01609">
    <property type="entry name" value="DDE_Tnp_1"/>
    <property type="match status" value="1"/>
</dbReference>
<dbReference type="Proteomes" id="UP001199916">
    <property type="component" value="Unassembled WGS sequence"/>
</dbReference>
<evidence type="ECO:0000313" key="3">
    <source>
        <dbReference type="Proteomes" id="UP001199916"/>
    </source>
</evidence>
<name>A0ABS8YHQ0_9BACL</name>
<dbReference type="PANTHER" id="PTHR33258:SF1">
    <property type="entry name" value="TRANSPOSASE INSL FOR INSERTION SEQUENCE ELEMENT IS186A-RELATED"/>
    <property type="match status" value="1"/>
</dbReference>
<sequence length="102" mass="11950">MFYPISFRVVRFVLPNGAYETVVTNLSAADFPPDEIKSIYSMRWGIETSFRALKYTVGLMNFHAKKQESITQEIFARMIMYNFAEMITSHVVISQMDTRYPY</sequence>
<protein>
    <submittedName>
        <fullName evidence="2">Transposase</fullName>
    </submittedName>
</protein>
<comment type="caution">
    <text evidence="2">The sequence shown here is derived from an EMBL/GenBank/DDBJ whole genome shotgun (WGS) entry which is preliminary data.</text>
</comment>
<dbReference type="SUPFAM" id="SSF53098">
    <property type="entry name" value="Ribonuclease H-like"/>
    <property type="match status" value="1"/>
</dbReference>
<organism evidence="2 3">
    <name type="scientific">Paenibacillus profundus</name>
    <dbReference type="NCBI Taxonomy" id="1173085"/>
    <lineage>
        <taxon>Bacteria</taxon>
        <taxon>Bacillati</taxon>
        <taxon>Bacillota</taxon>
        <taxon>Bacilli</taxon>
        <taxon>Bacillales</taxon>
        <taxon>Paenibacillaceae</taxon>
        <taxon>Paenibacillus</taxon>
    </lineage>
</organism>